<feature type="transmembrane region" description="Helical" evidence="7">
    <location>
        <begin position="236"/>
        <end position="262"/>
    </location>
</feature>
<evidence type="ECO:0000313" key="10">
    <source>
        <dbReference type="Proteomes" id="UP001196068"/>
    </source>
</evidence>
<evidence type="ECO:0000256" key="7">
    <source>
        <dbReference type="RuleBase" id="RU363032"/>
    </source>
</evidence>
<dbReference type="EMBL" id="JAAEDH010000004">
    <property type="protein sequence ID" value="MBR0654567.1"/>
    <property type="molecule type" value="Genomic_DNA"/>
</dbReference>
<dbReference type="CDD" id="cd06261">
    <property type="entry name" value="TM_PBP2"/>
    <property type="match status" value="1"/>
</dbReference>
<dbReference type="InterPro" id="IPR045621">
    <property type="entry name" value="BPD_transp_1_N"/>
</dbReference>
<dbReference type="Gene3D" id="1.10.3720.10">
    <property type="entry name" value="MetI-like"/>
    <property type="match status" value="1"/>
</dbReference>
<evidence type="ECO:0000256" key="1">
    <source>
        <dbReference type="ARBA" id="ARBA00004651"/>
    </source>
</evidence>
<keyword evidence="4 7" id="KW-0812">Transmembrane</keyword>
<feature type="transmembrane region" description="Helical" evidence="7">
    <location>
        <begin position="134"/>
        <end position="158"/>
    </location>
</feature>
<accession>A0AAF1KRN1</accession>
<dbReference type="PANTHER" id="PTHR43163:SF6">
    <property type="entry name" value="DIPEPTIDE TRANSPORT SYSTEM PERMEASE PROTEIN DPPB-RELATED"/>
    <property type="match status" value="1"/>
</dbReference>
<gene>
    <name evidence="9" type="ORF">GXW79_05685</name>
</gene>
<feature type="transmembrane region" description="Helical" evidence="7">
    <location>
        <begin position="12"/>
        <end position="30"/>
    </location>
</feature>
<dbReference type="Pfam" id="PF00528">
    <property type="entry name" value="BPD_transp_1"/>
    <property type="match status" value="1"/>
</dbReference>
<reference evidence="9" key="2">
    <citation type="journal article" date="2021" name="Syst. Appl. Microbiol.">
        <title>Roseomonas hellenica sp. nov., isolated from roots of wild-growing Alkanna tinctoria.</title>
        <authorList>
            <person name="Rat A."/>
            <person name="Naranjo H.D."/>
            <person name="Lebbe L."/>
            <person name="Cnockaert M."/>
            <person name="Krigas N."/>
            <person name="Grigoriadou K."/>
            <person name="Maloupa E."/>
            <person name="Willems A."/>
        </authorList>
    </citation>
    <scope>NUCLEOTIDE SEQUENCE</scope>
    <source>
        <strain evidence="9">LMG 28251</strain>
    </source>
</reference>
<feature type="transmembrane region" description="Helical" evidence="7">
    <location>
        <begin position="178"/>
        <end position="197"/>
    </location>
</feature>
<keyword evidence="5 7" id="KW-1133">Transmembrane helix</keyword>
<feature type="transmembrane region" description="Helical" evidence="7">
    <location>
        <begin position="282"/>
        <end position="305"/>
    </location>
</feature>
<evidence type="ECO:0000256" key="4">
    <source>
        <dbReference type="ARBA" id="ARBA00022692"/>
    </source>
</evidence>
<protein>
    <submittedName>
        <fullName evidence="9">ABC transporter permease</fullName>
    </submittedName>
</protein>
<comment type="caution">
    <text evidence="9">The sequence shown here is derived from an EMBL/GenBank/DDBJ whole genome shotgun (WGS) entry which is preliminary data.</text>
</comment>
<dbReference type="InterPro" id="IPR000515">
    <property type="entry name" value="MetI-like"/>
</dbReference>
<dbReference type="AlphaFoldDB" id="A0AAF1KRN1"/>
<sequence>MTRYIIRRIASVIGVVWLMTVMVFGIVHLLPGSVAHMILGEFATADSIALLEQRLGLNDPLPMQYWRWFSGLLRGDFGNSLTMERPAGPILIEALGRSAILAGISLVLVAIIGIALGVHSAVNRGSSSDRALTLAQYAFISIPEFFWCIVVILVFAAWLGWLPATGYTPLAEAGVLGWARHLVLPVVTLTLGLIAHVSRMTRSSMLEALDSQYVLAARAKGLAERFVLYRHALPNALLPTITVLAIDMGLLIGGIVVVETVFAFPGLGRMLIYAIDNQDLPLMMGGMIVVTSVYALANLAADILYATLNPRIRYGGSAA</sequence>
<name>A0AAF1KRN1_9PROT</name>
<evidence type="ECO:0000256" key="6">
    <source>
        <dbReference type="ARBA" id="ARBA00023136"/>
    </source>
</evidence>
<dbReference type="PANTHER" id="PTHR43163">
    <property type="entry name" value="DIPEPTIDE TRANSPORT SYSTEM PERMEASE PROTEIN DPPB-RELATED"/>
    <property type="match status" value="1"/>
</dbReference>
<dbReference type="GO" id="GO:0071916">
    <property type="term" value="F:dipeptide transmembrane transporter activity"/>
    <property type="evidence" value="ECO:0007669"/>
    <property type="project" value="TreeGrafter"/>
</dbReference>
<dbReference type="GO" id="GO:0005886">
    <property type="term" value="C:plasma membrane"/>
    <property type="evidence" value="ECO:0007669"/>
    <property type="project" value="UniProtKB-SubCell"/>
</dbReference>
<dbReference type="PROSITE" id="PS50928">
    <property type="entry name" value="ABC_TM1"/>
    <property type="match status" value="1"/>
</dbReference>
<proteinExistence type="inferred from homology"/>
<feature type="transmembrane region" description="Helical" evidence="7">
    <location>
        <begin position="99"/>
        <end position="122"/>
    </location>
</feature>
<evidence type="ECO:0000259" key="8">
    <source>
        <dbReference type="PROSITE" id="PS50928"/>
    </source>
</evidence>
<keyword evidence="6 7" id="KW-0472">Membrane</keyword>
<keyword evidence="10" id="KW-1185">Reference proteome</keyword>
<feature type="domain" description="ABC transmembrane type-1" evidence="8">
    <location>
        <begin position="95"/>
        <end position="305"/>
    </location>
</feature>
<evidence type="ECO:0000256" key="2">
    <source>
        <dbReference type="ARBA" id="ARBA00022448"/>
    </source>
</evidence>
<organism evidence="9 10">
    <name type="scientific">Plastoroseomonas arctica</name>
    <dbReference type="NCBI Taxonomy" id="1509237"/>
    <lineage>
        <taxon>Bacteria</taxon>
        <taxon>Pseudomonadati</taxon>
        <taxon>Pseudomonadota</taxon>
        <taxon>Alphaproteobacteria</taxon>
        <taxon>Acetobacterales</taxon>
        <taxon>Acetobacteraceae</taxon>
        <taxon>Plastoroseomonas</taxon>
    </lineage>
</organism>
<comment type="subcellular location">
    <subcellularLocation>
        <location evidence="1 7">Cell membrane</location>
        <topology evidence="1 7">Multi-pass membrane protein</topology>
    </subcellularLocation>
</comment>
<keyword evidence="2 7" id="KW-0813">Transport</keyword>
<reference evidence="9" key="1">
    <citation type="submission" date="2020-01" db="EMBL/GenBank/DDBJ databases">
        <authorList>
            <person name="Rat A."/>
        </authorList>
    </citation>
    <scope>NUCLEOTIDE SEQUENCE</scope>
    <source>
        <strain evidence="9">LMG 28251</strain>
    </source>
</reference>
<keyword evidence="3" id="KW-1003">Cell membrane</keyword>
<dbReference type="RefSeq" id="WP_211873384.1">
    <property type="nucleotide sequence ID" value="NZ_JAAEDH010000004.1"/>
</dbReference>
<dbReference type="InterPro" id="IPR035906">
    <property type="entry name" value="MetI-like_sf"/>
</dbReference>
<dbReference type="SUPFAM" id="SSF161098">
    <property type="entry name" value="MetI-like"/>
    <property type="match status" value="1"/>
</dbReference>
<comment type="similarity">
    <text evidence="7">Belongs to the binding-protein-dependent transport system permease family.</text>
</comment>
<evidence type="ECO:0000256" key="3">
    <source>
        <dbReference type="ARBA" id="ARBA00022475"/>
    </source>
</evidence>
<evidence type="ECO:0000256" key="5">
    <source>
        <dbReference type="ARBA" id="ARBA00022989"/>
    </source>
</evidence>
<dbReference type="Proteomes" id="UP001196068">
    <property type="component" value="Unassembled WGS sequence"/>
</dbReference>
<evidence type="ECO:0000313" key="9">
    <source>
        <dbReference type="EMBL" id="MBR0654567.1"/>
    </source>
</evidence>
<dbReference type="Pfam" id="PF19300">
    <property type="entry name" value="BPD_transp_1_N"/>
    <property type="match status" value="1"/>
</dbReference>